<sequence length="61" mass="7049">MWCEFFSREVRRSKIVWCPSIPRDMETSDSDSQNSVFCEPLGKRDCQIMKQITVTALCTTG</sequence>
<dbReference type="Proteomes" id="UP000708208">
    <property type="component" value="Unassembled WGS sequence"/>
</dbReference>
<gene>
    <name evidence="1" type="ORF">AFUS01_LOCUS31731</name>
</gene>
<accession>A0A8J2LF07</accession>
<reference evidence="1" key="1">
    <citation type="submission" date="2021-06" db="EMBL/GenBank/DDBJ databases">
        <authorList>
            <person name="Hodson N. C."/>
            <person name="Mongue J. A."/>
            <person name="Jaron S. K."/>
        </authorList>
    </citation>
    <scope>NUCLEOTIDE SEQUENCE</scope>
</reference>
<organism evidence="1 2">
    <name type="scientific">Allacma fusca</name>
    <dbReference type="NCBI Taxonomy" id="39272"/>
    <lineage>
        <taxon>Eukaryota</taxon>
        <taxon>Metazoa</taxon>
        <taxon>Ecdysozoa</taxon>
        <taxon>Arthropoda</taxon>
        <taxon>Hexapoda</taxon>
        <taxon>Collembola</taxon>
        <taxon>Symphypleona</taxon>
        <taxon>Sminthuridae</taxon>
        <taxon>Allacma</taxon>
    </lineage>
</organism>
<comment type="caution">
    <text evidence="1">The sequence shown here is derived from an EMBL/GenBank/DDBJ whole genome shotgun (WGS) entry which is preliminary data.</text>
</comment>
<protein>
    <submittedName>
        <fullName evidence="1">Uncharacterized protein</fullName>
    </submittedName>
</protein>
<evidence type="ECO:0000313" key="1">
    <source>
        <dbReference type="EMBL" id="CAG7821389.1"/>
    </source>
</evidence>
<dbReference type="EMBL" id="CAJVCH010509309">
    <property type="protein sequence ID" value="CAG7821389.1"/>
    <property type="molecule type" value="Genomic_DNA"/>
</dbReference>
<name>A0A8J2LF07_9HEXA</name>
<evidence type="ECO:0000313" key="2">
    <source>
        <dbReference type="Proteomes" id="UP000708208"/>
    </source>
</evidence>
<proteinExistence type="predicted"/>
<keyword evidence="2" id="KW-1185">Reference proteome</keyword>
<dbReference type="AlphaFoldDB" id="A0A8J2LF07"/>
<feature type="non-terminal residue" evidence="1">
    <location>
        <position position="1"/>
    </location>
</feature>